<accession>A0A1G8UVF2</accession>
<dbReference type="OrthoDB" id="234289at2157"/>
<organism evidence="2 3">
    <name type="scientific">Halovenus aranensis</name>
    <dbReference type="NCBI Taxonomy" id="890420"/>
    <lineage>
        <taxon>Archaea</taxon>
        <taxon>Methanobacteriati</taxon>
        <taxon>Methanobacteriota</taxon>
        <taxon>Stenosarchaea group</taxon>
        <taxon>Halobacteria</taxon>
        <taxon>Halobacteriales</taxon>
        <taxon>Haloarculaceae</taxon>
        <taxon>Halovenus</taxon>
    </lineage>
</organism>
<sequence>MTFRLPEERVPEDEPWRDRDFLWHCYHERGLSPRTIAYELGVSKSRVTVHMERLGVLRPWRHEPTLRRLYVEEGLSADEIAAREGFDCSPTTVRKYLAEYGLTDQDTGDVTYGRLDDLGETEPESEQAKA</sequence>
<dbReference type="AlphaFoldDB" id="A0A1G8UVF2"/>
<feature type="compositionally biased region" description="Acidic residues" evidence="1">
    <location>
        <begin position="118"/>
        <end position="130"/>
    </location>
</feature>
<feature type="region of interest" description="Disordered" evidence="1">
    <location>
        <begin position="105"/>
        <end position="130"/>
    </location>
</feature>
<name>A0A1G8UVF2_9EURY</name>
<reference evidence="2 3" key="1">
    <citation type="submission" date="2016-10" db="EMBL/GenBank/DDBJ databases">
        <authorList>
            <person name="de Groot N.N."/>
        </authorList>
    </citation>
    <scope>NUCLEOTIDE SEQUENCE [LARGE SCALE GENOMIC DNA]</scope>
    <source>
        <strain evidence="2 3">IBRC-M10015</strain>
    </source>
</reference>
<proteinExistence type="predicted"/>
<evidence type="ECO:0000256" key="1">
    <source>
        <dbReference type="SAM" id="MobiDB-lite"/>
    </source>
</evidence>
<protein>
    <submittedName>
        <fullName evidence="2">Uncharacterized protein</fullName>
    </submittedName>
</protein>
<evidence type="ECO:0000313" key="2">
    <source>
        <dbReference type="EMBL" id="SDJ57768.1"/>
    </source>
</evidence>
<dbReference type="RefSeq" id="WP_092701036.1">
    <property type="nucleotide sequence ID" value="NZ_FNFC01000005.1"/>
</dbReference>
<dbReference type="EMBL" id="FNFC01000005">
    <property type="protein sequence ID" value="SDJ57768.1"/>
    <property type="molecule type" value="Genomic_DNA"/>
</dbReference>
<gene>
    <name evidence="2" type="ORF">SAMN05216226_105148</name>
</gene>
<evidence type="ECO:0000313" key="3">
    <source>
        <dbReference type="Proteomes" id="UP000198856"/>
    </source>
</evidence>
<keyword evidence="3" id="KW-1185">Reference proteome</keyword>
<dbReference type="Proteomes" id="UP000198856">
    <property type="component" value="Unassembled WGS sequence"/>
</dbReference>